<evidence type="ECO:0000313" key="3">
    <source>
        <dbReference type="Proteomes" id="UP000177506"/>
    </source>
</evidence>
<dbReference type="Proteomes" id="UP000177506">
    <property type="component" value="Unassembled WGS sequence"/>
</dbReference>
<sequence length="107" mass="11439">MDGTAQAERFVVRRYPDSVAVAVYAAGAPGGPPRFQRTFLPTETRLLTLRGRGGTDVFEVRTAPGRVARLRLVIVPGPGPARLAAEGPRRRLTYHGAAAHGRTPALP</sequence>
<evidence type="ECO:0000313" key="2">
    <source>
        <dbReference type="EMBL" id="OGX90206.1"/>
    </source>
</evidence>
<organism evidence="2 3">
    <name type="scientific">Hymenobacter coccineus</name>
    <dbReference type="NCBI Taxonomy" id="1908235"/>
    <lineage>
        <taxon>Bacteria</taxon>
        <taxon>Pseudomonadati</taxon>
        <taxon>Bacteroidota</taxon>
        <taxon>Cytophagia</taxon>
        <taxon>Cytophagales</taxon>
        <taxon>Hymenobacteraceae</taxon>
        <taxon>Hymenobacter</taxon>
    </lineage>
</organism>
<name>A0A1G1TH54_9BACT</name>
<dbReference type="EMBL" id="MDZA01000180">
    <property type="protein sequence ID" value="OGX90206.1"/>
    <property type="molecule type" value="Genomic_DNA"/>
</dbReference>
<gene>
    <name evidence="2" type="ORF">BEN49_23520</name>
</gene>
<accession>A0A1G1TH54</accession>
<comment type="caution">
    <text evidence="2">The sequence shown here is derived from an EMBL/GenBank/DDBJ whole genome shotgun (WGS) entry which is preliminary data.</text>
</comment>
<evidence type="ECO:0000256" key="1">
    <source>
        <dbReference type="SAM" id="MobiDB-lite"/>
    </source>
</evidence>
<protein>
    <submittedName>
        <fullName evidence="2">Uncharacterized protein</fullName>
    </submittedName>
</protein>
<keyword evidence="3" id="KW-1185">Reference proteome</keyword>
<proteinExistence type="predicted"/>
<dbReference type="AlphaFoldDB" id="A0A1G1TH54"/>
<feature type="region of interest" description="Disordered" evidence="1">
    <location>
        <begin position="84"/>
        <end position="107"/>
    </location>
</feature>
<reference evidence="2 3" key="1">
    <citation type="submission" date="2016-08" db="EMBL/GenBank/DDBJ databases">
        <title>Hymenobacter coccineus sp. nov., Hymenobacter lapidarius sp. nov. and Hymenobacter glacialis sp. nov., isolated from Antarctic soil.</title>
        <authorList>
            <person name="Sedlacek I."/>
            <person name="Kralova S."/>
            <person name="Kyrova K."/>
            <person name="Maslanova I."/>
            <person name="Stankova E."/>
            <person name="Vrbovska V."/>
            <person name="Nemec M."/>
            <person name="Bartak M."/>
            <person name="Svec P."/>
            <person name="Busse H.-J."/>
            <person name="Pantucek R."/>
        </authorList>
    </citation>
    <scope>NUCLEOTIDE SEQUENCE [LARGE SCALE GENOMIC DNA]</scope>
    <source>
        <strain evidence="2 3">CCM 8649</strain>
    </source>
</reference>